<sequence>MSSEEEVSSDTPETGSDGSDDGSTGSSPTKGPDEVFCSSCGNVIKEDAEICPDCGVRQKRATTVEKNPGLAAAASFLWTGLGQVYNGQIGKGIGFIVLQMVNVLLMFVLIGLITFPLTWIYGIYDAYKTAEKINEGKIEP</sequence>
<gene>
    <name evidence="3" type="ORF">ACFOUR_03895</name>
</gene>
<evidence type="ECO:0000256" key="2">
    <source>
        <dbReference type="SAM" id="Phobius"/>
    </source>
</evidence>
<reference evidence="3 4" key="1">
    <citation type="journal article" date="2019" name="Int. J. Syst. Evol. Microbiol.">
        <title>The Global Catalogue of Microorganisms (GCM) 10K type strain sequencing project: providing services to taxonomists for standard genome sequencing and annotation.</title>
        <authorList>
            <consortium name="The Broad Institute Genomics Platform"/>
            <consortium name="The Broad Institute Genome Sequencing Center for Infectious Disease"/>
            <person name="Wu L."/>
            <person name="Ma J."/>
        </authorList>
    </citation>
    <scope>NUCLEOTIDE SEQUENCE [LARGE SCALE GENOMIC DNA]</scope>
    <source>
        <strain evidence="3 4">IBRC-M 10256</strain>
    </source>
</reference>
<organism evidence="3 4">
    <name type="scientific">Halovivax cerinus</name>
    <dbReference type="NCBI Taxonomy" id="1487865"/>
    <lineage>
        <taxon>Archaea</taxon>
        <taxon>Methanobacteriati</taxon>
        <taxon>Methanobacteriota</taxon>
        <taxon>Stenosarchaea group</taxon>
        <taxon>Halobacteria</taxon>
        <taxon>Halobacteriales</taxon>
        <taxon>Natrialbaceae</taxon>
        <taxon>Halovivax</taxon>
    </lineage>
</organism>
<protein>
    <submittedName>
        <fullName evidence="3">TM2 domain-containing protein</fullName>
    </submittedName>
</protein>
<evidence type="ECO:0000256" key="1">
    <source>
        <dbReference type="SAM" id="MobiDB-lite"/>
    </source>
</evidence>
<keyword evidence="2" id="KW-1133">Transmembrane helix</keyword>
<dbReference type="Proteomes" id="UP001595846">
    <property type="component" value="Unassembled WGS sequence"/>
</dbReference>
<feature type="compositionally biased region" description="Low complexity" evidence="1">
    <location>
        <begin position="9"/>
        <end position="30"/>
    </location>
</feature>
<proteinExistence type="predicted"/>
<feature type="region of interest" description="Disordered" evidence="1">
    <location>
        <begin position="1"/>
        <end position="32"/>
    </location>
</feature>
<dbReference type="RefSeq" id="WP_256533746.1">
    <property type="nucleotide sequence ID" value="NZ_CP101824.1"/>
</dbReference>
<evidence type="ECO:0000313" key="3">
    <source>
        <dbReference type="EMBL" id="MFC3957516.1"/>
    </source>
</evidence>
<accession>A0ABD5NKY9</accession>
<comment type="caution">
    <text evidence="3">The sequence shown here is derived from an EMBL/GenBank/DDBJ whole genome shotgun (WGS) entry which is preliminary data.</text>
</comment>
<dbReference type="AlphaFoldDB" id="A0ABD5NKY9"/>
<dbReference type="GeneID" id="73902882"/>
<keyword evidence="2" id="KW-0812">Transmembrane</keyword>
<evidence type="ECO:0000313" key="4">
    <source>
        <dbReference type="Proteomes" id="UP001595846"/>
    </source>
</evidence>
<dbReference type="EMBL" id="JBHSAQ010000002">
    <property type="protein sequence ID" value="MFC3957516.1"/>
    <property type="molecule type" value="Genomic_DNA"/>
</dbReference>
<keyword evidence="2" id="KW-0472">Membrane</keyword>
<feature type="transmembrane region" description="Helical" evidence="2">
    <location>
        <begin position="101"/>
        <end position="124"/>
    </location>
</feature>
<name>A0ABD5NKY9_9EURY</name>
<keyword evidence="4" id="KW-1185">Reference proteome</keyword>